<dbReference type="Ensembl" id="ENSCMIT00000007721.1">
    <property type="protein sequence ID" value="ENSCMIP00000007497.1"/>
    <property type="gene ID" value="ENSCMIG00000004109.1"/>
</dbReference>
<protein>
    <submittedName>
        <fullName evidence="9">TANK-binding kinase 1-binding protein 1-like</fullName>
    </submittedName>
</protein>
<dbReference type="AlphaFoldDB" id="A0A4W3GX03"/>
<dbReference type="GeneTree" id="ENSGT00940000153704"/>
<organism evidence="9 10">
    <name type="scientific">Callorhinchus milii</name>
    <name type="common">Ghost shark</name>
    <dbReference type="NCBI Taxonomy" id="7868"/>
    <lineage>
        <taxon>Eukaryota</taxon>
        <taxon>Metazoa</taxon>
        <taxon>Chordata</taxon>
        <taxon>Craniata</taxon>
        <taxon>Vertebrata</taxon>
        <taxon>Chondrichthyes</taxon>
        <taxon>Holocephali</taxon>
        <taxon>Chimaeriformes</taxon>
        <taxon>Callorhinchidae</taxon>
        <taxon>Callorhinchus</taxon>
    </lineage>
</organism>
<proteinExistence type="predicted"/>
<dbReference type="InterPro" id="IPR024581">
    <property type="entry name" value="TBD"/>
</dbReference>
<dbReference type="GO" id="GO:0005737">
    <property type="term" value="C:cytoplasm"/>
    <property type="evidence" value="ECO:0007669"/>
    <property type="project" value="TreeGrafter"/>
</dbReference>
<keyword evidence="2" id="KW-0479">Metal-binding</keyword>
<accession>A0A4W3GX03</accession>
<evidence type="ECO:0000256" key="1">
    <source>
        <dbReference type="ARBA" id="ARBA00022553"/>
    </source>
</evidence>
<dbReference type="InterPro" id="IPR041641">
    <property type="entry name" value="CALCOCO1/2_Zn_UBZ1"/>
</dbReference>
<reference evidence="10" key="1">
    <citation type="journal article" date="2006" name="Science">
        <title>Ancient noncoding elements conserved in the human genome.</title>
        <authorList>
            <person name="Venkatesh B."/>
            <person name="Kirkness E.F."/>
            <person name="Loh Y.H."/>
            <person name="Halpern A.L."/>
            <person name="Lee A.P."/>
            <person name="Johnson J."/>
            <person name="Dandona N."/>
            <person name="Viswanathan L.D."/>
            <person name="Tay A."/>
            <person name="Venter J.C."/>
            <person name="Strausberg R.L."/>
            <person name="Brenner S."/>
        </authorList>
    </citation>
    <scope>NUCLEOTIDE SEQUENCE [LARGE SCALE GENOMIC DNA]</scope>
</reference>
<dbReference type="InterPro" id="IPR051891">
    <property type="entry name" value="TBK1-IKBKE_adapters"/>
</dbReference>
<reference evidence="9" key="5">
    <citation type="submission" date="2025-09" db="UniProtKB">
        <authorList>
            <consortium name="Ensembl"/>
        </authorList>
    </citation>
    <scope>IDENTIFICATION</scope>
</reference>
<dbReference type="GO" id="GO:0008270">
    <property type="term" value="F:zinc ion binding"/>
    <property type="evidence" value="ECO:0007669"/>
    <property type="project" value="UniProtKB-KW"/>
</dbReference>
<keyword evidence="3 6" id="KW-0863">Zinc-finger</keyword>
<evidence type="ECO:0000259" key="8">
    <source>
        <dbReference type="PROSITE" id="PS51905"/>
    </source>
</evidence>
<evidence type="ECO:0000256" key="6">
    <source>
        <dbReference type="PROSITE-ProRule" id="PRU01253"/>
    </source>
</evidence>
<keyword evidence="5" id="KW-0175">Coiled coil</keyword>
<keyword evidence="1" id="KW-0597">Phosphoprotein</keyword>
<keyword evidence="10" id="KW-1185">Reference proteome</keyword>
<evidence type="ECO:0000256" key="3">
    <source>
        <dbReference type="ARBA" id="ARBA00022771"/>
    </source>
</evidence>
<dbReference type="Pfam" id="PF12845">
    <property type="entry name" value="TBD"/>
    <property type="match status" value="1"/>
</dbReference>
<dbReference type="PANTHER" id="PTHR14432:SF2">
    <property type="entry name" value="TANK-BINDING KINASE 1-BINDING PROTEIN 1"/>
    <property type="match status" value="1"/>
</dbReference>
<dbReference type="PROSITE" id="PS51905">
    <property type="entry name" value="ZF_UBZ1"/>
    <property type="match status" value="1"/>
</dbReference>
<evidence type="ECO:0000256" key="4">
    <source>
        <dbReference type="ARBA" id="ARBA00022833"/>
    </source>
</evidence>
<reference evidence="10" key="3">
    <citation type="journal article" date="2014" name="Nature">
        <title>Elephant shark genome provides unique insights into gnathostome evolution.</title>
        <authorList>
            <consortium name="International Elephant Shark Genome Sequencing Consortium"/>
            <person name="Venkatesh B."/>
            <person name="Lee A.P."/>
            <person name="Ravi V."/>
            <person name="Maurya A.K."/>
            <person name="Lian M.M."/>
            <person name="Swann J.B."/>
            <person name="Ohta Y."/>
            <person name="Flajnik M.F."/>
            <person name="Sutoh Y."/>
            <person name="Kasahara M."/>
            <person name="Hoon S."/>
            <person name="Gangu V."/>
            <person name="Roy S.W."/>
            <person name="Irimia M."/>
            <person name="Korzh V."/>
            <person name="Kondrychyn I."/>
            <person name="Lim Z.W."/>
            <person name="Tay B.H."/>
            <person name="Tohari S."/>
            <person name="Kong K.W."/>
            <person name="Ho S."/>
            <person name="Lorente-Galdos B."/>
            <person name="Quilez J."/>
            <person name="Marques-Bonet T."/>
            <person name="Raney B.J."/>
            <person name="Ingham P.W."/>
            <person name="Tay A."/>
            <person name="Hillier L.W."/>
            <person name="Minx P."/>
            <person name="Boehm T."/>
            <person name="Wilson R.K."/>
            <person name="Brenner S."/>
            <person name="Warren W.C."/>
        </authorList>
    </citation>
    <scope>NUCLEOTIDE SEQUENCE [LARGE SCALE GENOMIC DNA]</scope>
</reference>
<evidence type="ECO:0000256" key="7">
    <source>
        <dbReference type="SAM" id="MobiDB-lite"/>
    </source>
</evidence>
<dbReference type="Proteomes" id="UP000314986">
    <property type="component" value="Unassembled WGS sequence"/>
</dbReference>
<feature type="region of interest" description="Disordered" evidence="7">
    <location>
        <begin position="111"/>
        <end position="139"/>
    </location>
</feature>
<name>A0A4W3GX03_CALMI</name>
<reference evidence="10" key="2">
    <citation type="journal article" date="2007" name="PLoS Biol.">
        <title>Survey sequencing and comparative analysis of the elephant shark (Callorhinchus milii) genome.</title>
        <authorList>
            <person name="Venkatesh B."/>
            <person name="Kirkness E.F."/>
            <person name="Loh Y.H."/>
            <person name="Halpern A.L."/>
            <person name="Lee A.P."/>
            <person name="Johnson J."/>
            <person name="Dandona N."/>
            <person name="Viswanathan L.D."/>
            <person name="Tay A."/>
            <person name="Venter J.C."/>
            <person name="Strausberg R.L."/>
            <person name="Brenner S."/>
        </authorList>
    </citation>
    <scope>NUCLEOTIDE SEQUENCE [LARGE SCALE GENOMIC DNA]</scope>
</reference>
<evidence type="ECO:0000256" key="2">
    <source>
        <dbReference type="ARBA" id="ARBA00022723"/>
    </source>
</evidence>
<evidence type="ECO:0000256" key="5">
    <source>
        <dbReference type="ARBA" id="ARBA00023054"/>
    </source>
</evidence>
<dbReference type="PANTHER" id="PTHR14432">
    <property type="entry name" value="PROSAPIP2 PROTEIN/5-AZACYTIDINE INDUCED GENE 2"/>
    <property type="match status" value="1"/>
</dbReference>
<reference evidence="9" key="4">
    <citation type="submission" date="2025-08" db="UniProtKB">
        <authorList>
            <consortium name="Ensembl"/>
        </authorList>
    </citation>
    <scope>IDENTIFICATION</scope>
</reference>
<evidence type="ECO:0000313" key="10">
    <source>
        <dbReference type="Proteomes" id="UP000314986"/>
    </source>
</evidence>
<sequence length="232" mass="25903">RALCVFRVSLALAYTELSEELGRLQSLTEAQTEILSRLSEEQAPNHGGTEHPVCRRRAEYASFPRDAGHRLRASFQGQRSYSEIGDCSGYHRVSALGDSDALYSAAQYLKVPGDEDGEREEAGTPQTEYEKHSSEEEEEEWMAHSPPGTLSRAIRPTASCVALPIPHHPLHRNNVSYSGSEHAQSWPSINLWMETVDSETRSCPLCQLAFPLSYPDDALIKHIDTHLENSKI</sequence>
<evidence type="ECO:0000313" key="9">
    <source>
        <dbReference type="Ensembl" id="ENSCMIP00000007497.1"/>
    </source>
</evidence>
<keyword evidence="4" id="KW-0862">Zinc</keyword>
<feature type="domain" description="UBZ1-type" evidence="8">
    <location>
        <begin position="200"/>
        <end position="226"/>
    </location>
</feature>